<proteinExistence type="predicted"/>
<dbReference type="GeneID" id="45549827"/>
<dbReference type="Gene3D" id="3.40.50.1820">
    <property type="entry name" value="alpha/beta hydrolase"/>
    <property type="match status" value="1"/>
</dbReference>
<dbReference type="AlphaFoldDB" id="A0AAD1ATF2"/>
<dbReference type="RefSeq" id="WP_025013146.1">
    <property type="nucleotide sequence ID" value="NZ_AP012544.1"/>
</dbReference>
<dbReference type="InterPro" id="IPR000073">
    <property type="entry name" value="AB_hydrolase_1"/>
</dbReference>
<dbReference type="EMBL" id="AP012544">
    <property type="protein sequence ID" value="BAN75722.1"/>
    <property type="molecule type" value="Genomic_DNA"/>
</dbReference>
<dbReference type="Pfam" id="PF00561">
    <property type="entry name" value="Abhydrolase_1"/>
    <property type="match status" value="1"/>
</dbReference>
<dbReference type="InterPro" id="IPR029058">
    <property type="entry name" value="AB_hydrolase_fold"/>
</dbReference>
<organism evidence="3 4">
    <name type="scientific">Lacticaseibacillus casei DSM 20011 = JCM 1134 = ATCC 393</name>
    <dbReference type="NCBI Taxonomy" id="1423732"/>
    <lineage>
        <taxon>Bacteria</taxon>
        <taxon>Bacillati</taxon>
        <taxon>Bacillota</taxon>
        <taxon>Bacilli</taxon>
        <taxon>Lactobacillales</taxon>
        <taxon>Lactobacillaceae</taxon>
        <taxon>Lacticaseibacillus</taxon>
    </lineage>
</organism>
<keyword evidence="1 3" id="KW-0378">Hydrolase</keyword>
<gene>
    <name evidence="3" type="ORF">LBCZ_2554</name>
</gene>
<evidence type="ECO:0000259" key="2">
    <source>
        <dbReference type="Pfam" id="PF00561"/>
    </source>
</evidence>
<dbReference type="PANTHER" id="PTHR43798">
    <property type="entry name" value="MONOACYLGLYCEROL LIPASE"/>
    <property type="match status" value="1"/>
</dbReference>
<evidence type="ECO:0000256" key="1">
    <source>
        <dbReference type="ARBA" id="ARBA00022801"/>
    </source>
</evidence>
<dbReference type="PANTHER" id="PTHR43798:SF31">
    <property type="entry name" value="AB HYDROLASE SUPERFAMILY PROTEIN YCLE"/>
    <property type="match status" value="1"/>
</dbReference>
<name>A0AAD1ATF2_LACCA</name>
<dbReference type="PRINTS" id="PR00111">
    <property type="entry name" value="ABHYDROLASE"/>
</dbReference>
<reference evidence="3 4" key="1">
    <citation type="journal article" date="2013" name="PLoS ONE">
        <title>Genomic Adaptation of the Lactobacillus casei Group.</title>
        <authorList>
            <person name="Toh H."/>
            <person name="Oshima K."/>
            <person name="Nakano A."/>
            <person name="Takahata M."/>
            <person name="Murakami M."/>
            <person name="Takaki T."/>
            <person name="Nishiyama H."/>
            <person name="Igimi S."/>
            <person name="Hattori M."/>
            <person name="Morita H."/>
        </authorList>
    </citation>
    <scope>NUCLEOTIDE SEQUENCE [LARGE SCALE GENOMIC DNA]</scope>
    <source>
        <strain evidence="3 4">ATCC 393</strain>
    </source>
</reference>
<dbReference type="GO" id="GO:0016787">
    <property type="term" value="F:hydrolase activity"/>
    <property type="evidence" value="ECO:0007669"/>
    <property type="project" value="UniProtKB-KW"/>
</dbReference>
<protein>
    <submittedName>
        <fullName evidence="3">Hydrolase</fullName>
    </submittedName>
</protein>
<dbReference type="SUPFAM" id="SSF53474">
    <property type="entry name" value="alpha/beta-Hydrolases"/>
    <property type="match status" value="1"/>
</dbReference>
<dbReference type="GO" id="GO:0016020">
    <property type="term" value="C:membrane"/>
    <property type="evidence" value="ECO:0007669"/>
    <property type="project" value="TreeGrafter"/>
</dbReference>
<dbReference type="Proteomes" id="UP000015560">
    <property type="component" value="Chromosome"/>
</dbReference>
<accession>A0AAD1ATF2</accession>
<feature type="domain" description="AB hydrolase-1" evidence="2">
    <location>
        <begin position="19"/>
        <end position="118"/>
    </location>
</feature>
<dbReference type="InterPro" id="IPR050266">
    <property type="entry name" value="AB_hydrolase_sf"/>
</dbReference>
<sequence>MFFYHNDLKLYYHKSGHGPAIVLLHGNGEDHTIFSDLITYLAPHYTVIALDSRDHGQSARTDQLSYDAMTEDVAALISELALQRPIILGFSDGGIVALLLAIRHPKLVGALIVAGANLTPQGLRWYSRILFRIAAGHRPSPKLAMMLHEPQITPAMLHTITVPTLVLAGSRDLIARKETFTIATHIQNAELHILPGETHNSYIRDNTKLWHLISPFLAGLGQLTKNELILHI</sequence>
<evidence type="ECO:0000313" key="4">
    <source>
        <dbReference type="Proteomes" id="UP000015560"/>
    </source>
</evidence>
<evidence type="ECO:0000313" key="3">
    <source>
        <dbReference type="EMBL" id="BAN75722.1"/>
    </source>
</evidence>